<dbReference type="GO" id="GO:0016852">
    <property type="term" value="F:sirohydrochlorin cobaltochelatase activity"/>
    <property type="evidence" value="ECO:0007669"/>
    <property type="project" value="UniProtKB-EC"/>
</dbReference>
<dbReference type="CDD" id="cd03412">
    <property type="entry name" value="CbiK_N"/>
    <property type="match status" value="1"/>
</dbReference>
<sequence>MNKDFFKGMQKGDKAAILMVHFGTTYDETRTLTIDKINQKVEKEFKGIIVKEAYTSRIIMRKLKERGVVKLNPKEALDELKAQGYTHVLVQSTNIMNGIESENLKKEVASYEKFFKDIRLGVPLLTEVTDYEKVAEAIVKKVGVLKENQGVVLVGHGTKHFAGSAYPMMDYVFSAKGYDNYAVGTIEGYPEFDNVVKKLNARGIREVILIPFMFVAGDHAQNDIAGDWNKDLQEAGFKILKIVMMGLGENEDIQDIYLEHIRFISEHRPEDIAAKKIEYSRAKNE</sequence>
<dbReference type="Gene3D" id="3.40.50.1400">
    <property type="match status" value="2"/>
</dbReference>
<dbReference type="PIRSF" id="PIRSF033579">
    <property type="entry name" value="Anaer_Co_chel"/>
    <property type="match status" value="1"/>
</dbReference>
<dbReference type="RefSeq" id="WP_245943713.1">
    <property type="nucleotide sequence ID" value="NZ_UGGU01000003.1"/>
</dbReference>
<proteinExistence type="predicted"/>
<accession>A0A377GWG9</accession>
<name>A0A377GWG9_9FUSO</name>
<dbReference type="CDD" id="cd03413">
    <property type="entry name" value="CbiK_C"/>
    <property type="match status" value="1"/>
</dbReference>
<keyword evidence="2" id="KW-0170">Cobalt</keyword>
<dbReference type="GO" id="GO:0046872">
    <property type="term" value="F:metal ion binding"/>
    <property type="evidence" value="ECO:0007669"/>
    <property type="project" value="UniProtKB-KW"/>
</dbReference>
<evidence type="ECO:0000313" key="4">
    <source>
        <dbReference type="Proteomes" id="UP000255328"/>
    </source>
</evidence>
<dbReference type="Proteomes" id="UP000255328">
    <property type="component" value="Unassembled WGS sequence"/>
</dbReference>
<organism evidence="3 4">
    <name type="scientific">Fusobacterium necrogenes</name>
    <dbReference type="NCBI Taxonomy" id="858"/>
    <lineage>
        <taxon>Bacteria</taxon>
        <taxon>Fusobacteriati</taxon>
        <taxon>Fusobacteriota</taxon>
        <taxon>Fusobacteriia</taxon>
        <taxon>Fusobacteriales</taxon>
        <taxon>Fusobacteriaceae</taxon>
        <taxon>Fusobacterium</taxon>
    </lineage>
</organism>
<feature type="binding site" evidence="2">
    <location>
        <position position="187"/>
    </location>
    <ligand>
        <name>Co(2+)</name>
        <dbReference type="ChEBI" id="CHEBI:48828"/>
    </ligand>
</feature>
<dbReference type="EMBL" id="UGGU01000003">
    <property type="protein sequence ID" value="STO31308.1"/>
    <property type="molecule type" value="Genomic_DNA"/>
</dbReference>
<dbReference type="EC" id="4.99.1.3" evidence="3"/>
<keyword evidence="3" id="KW-0456">Lyase</keyword>
<reference evidence="3 4" key="1">
    <citation type="submission" date="2018-06" db="EMBL/GenBank/DDBJ databases">
        <authorList>
            <consortium name="Pathogen Informatics"/>
            <person name="Doyle S."/>
        </authorList>
    </citation>
    <scope>NUCLEOTIDE SEQUENCE [LARGE SCALE GENOMIC DNA]</scope>
    <source>
        <strain evidence="3 4">NCTC10723</strain>
    </source>
</reference>
<dbReference type="AlphaFoldDB" id="A0A377GWG9"/>
<feature type="active site" description="Proton acceptor" evidence="1">
    <location>
        <position position="156"/>
    </location>
</feature>
<protein>
    <submittedName>
        <fullName evidence="3">Sirohydrochlorin cobaltochelatase</fullName>
        <ecNumber evidence="3">4.99.1.3</ecNumber>
    </submittedName>
</protein>
<feature type="binding site" evidence="2">
    <location>
        <position position="219"/>
    </location>
    <ligand>
        <name>Co(2+)</name>
        <dbReference type="ChEBI" id="CHEBI:48828"/>
    </ligand>
</feature>
<evidence type="ECO:0000313" key="3">
    <source>
        <dbReference type="EMBL" id="STO31308.1"/>
    </source>
</evidence>
<keyword evidence="4" id="KW-1185">Reference proteome</keyword>
<evidence type="ECO:0000256" key="2">
    <source>
        <dbReference type="PIRSR" id="PIRSR033579-3"/>
    </source>
</evidence>
<dbReference type="SUPFAM" id="SSF53800">
    <property type="entry name" value="Chelatase"/>
    <property type="match status" value="1"/>
</dbReference>
<dbReference type="GO" id="GO:0019251">
    <property type="term" value="P:anaerobic cobalamin biosynthetic process"/>
    <property type="evidence" value="ECO:0007669"/>
    <property type="project" value="InterPro"/>
</dbReference>
<keyword evidence="2" id="KW-0479">Metal-binding</keyword>
<feature type="binding site" evidence="2">
    <location>
        <position position="156"/>
    </location>
    <ligand>
        <name>Co(2+)</name>
        <dbReference type="ChEBI" id="CHEBI:48828"/>
    </ligand>
</feature>
<evidence type="ECO:0000256" key="1">
    <source>
        <dbReference type="PIRSR" id="PIRSR033579-1"/>
    </source>
</evidence>
<dbReference type="Pfam" id="PF06180">
    <property type="entry name" value="CbiK"/>
    <property type="match status" value="1"/>
</dbReference>
<dbReference type="InterPro" id="IPR010388">
    <property type="entry name" value="Anaerobic_Co-chelatase"/>
</dbReference>
<gene>
    <name evidence="3" type="primary">cbiK</name>
    <name evidence="3" type="ORF">NCTC10723_00754</name>
</gene>